<accession>A0AAV3X4Q8</accession>
<evidence type="ECO:0000256" key="1">
    <source>
        <dbReference type="ARBA" id="ARBA00022505"/>
    </source>
</evidence>
<gene>
    <name evidence="5" type="ORF">MiSe_15520</name>
</gene>
<protein>
    <submittedName>
        <fullName evidence="5">TOBE domain protein</fullName>
    </submittedName>
</protein>
<keyword evidence="1 2" id="KW-0500">Molybdenum</keyword>
<dbReference type="NCBIfam" id="TIGR00638">
    <property type="entry name" value="Mop"/>
    <property type="match status" value="1"/>
</dbReference>
<dbReference type="Proteomes" id="UP001050975">
    <property type="component" value="Unassembled WGS sequence"/>
</dbReference>
<feature type="region of interest" description="Disordered" evidence="3">
    <location>
        <begin position="32"/>
        <end position="69"/>
    </location>
</feature>
<evidence type="ECO:0000256" key="3">
    <source>
        <dbReference type="SAM" id="MobiDB-lite"/>
    </source>
</evidence>
<reference evidence="5" key="1">
    <citation type="submission" date="2019-10" db="EMBL/GenBank/DDBJ databases">
        <title>Draft genome sequece of Microseira wollei NIES-4236.</title>
        <authorList>
            <person name="Yamaguchi H."/>
            <person name="Suzuki S."/>
            <person name="Kawachi M."/>
        </authorList>
    </citation>
    <scope>NUCLEOTIDE SEQUENCE</scope>
    <source>
        <strain evidence="5">NIES-4236</strain>
    </source>
</reference>
<dbReference type="AlphaFoldDB" id="A0AAV3X4Q8"/>
<dbReference type="Pfam" id="PF03459">
    <property type="entry name" value="TOBE"/>
    <property type="match status" value="1"/>
</dbReference>
<evidence type="ECO:0000313" key="6">
    <source>
        <dbReference type="Proteomes" id="UP001050975"/>
    </source>
</evidence>
<comment type="caution">
    <text evidence="5">The sequence shown here is derived from an EMBL/GenBank/DDBJ whole genome shotgun (WGS) entry which is preliminary data.</text>
</comment>
<dbReference type="PROSITE" id="PS51866">
    <property type="entry name" value="MOP"/>
    <property type="match status" value="1"/>
</dbReference>
<evidence type="ECO:0000256" key="2">
    <source>
        <dbReference type="PROSITE-ProRule" id="PRU01213"/>
    </source>
</evidence>
<proteinExistence type="predicted"/>
<dbReference type="EMBL" id="BLAY01000018">
    <property type="protein sequence ID" value="GET36800.1"/>
    <property type="molecule type" value="Genomic_DNA"/>
</dbReference>
<dbReference type="InterPro" id="IPR005116">
    <property type="entry name" value="Transp-assoc_OB_typ1"/>
</dbReference>
<dbReference type="Gene3D" id="2.40.50.100">
    <property type="match status" value="1"/>
</dbReference>
<dbReference type="SUPFAM" id="SSF50331">
    <property type="entry name" value="MOP-like"/>
    <property type="match status" value="1"/>
</dbReference>
<evidence type="ECO:0000313" key="5">
    <source>
        <dbReference type="EMBL" id="GET36800.1"/>
    </source>
</evidence>
<dbReference type="InterPro" id="IPR008995">
    <property type="entry name" value="Mo/tungstate-bd_C_term_dom"/>
</dbReference>
<evidence type="ECO:0000259" key="4">
    <source>
        <dbReference type="PROSITE" id="PS51866"/>
    </source>
</evidence>
<feature type="domain" description="Mop" evidence="4">
    <location>
        <begin position="80"/>
        <end position="146"/>
    </location>
</feature>
<name>A0AAV3X4Q8_9CYAN</name>
<organism evidence="5 6">
    <name type="scientific">Microseira wollei NIES-4236</name>
    <dbReference type="NCBI Taxonomy" id="2530354"/>
    <lineage>
        <taxon>Bacteria</taxon>
        <taxon>Bacillati</taxon>
        <taxon>Cyanobacteriota</taxon>
        <taxon>Cyanophyceae</taxon>
        <taxon>Oscillatoriophycideae</taxon>
        <taxon>Aerosakkonematales</taxon>
        <taxon>Aerosakkonemataceae</taxon>
        <taxon>Microseira</taxon>
    </lineage>
</organism>
<dbReference type="InterPro" id="IPR004606">
    <property type="entry name" value="Mop_domain"/>
</dbReference>
<dbReference type="GO" id="GO:0015689">
    <property type="term" value="P:molybdate ion transport"/>
    <property type="evidence" value="ECO:0007669"/>
    <property type="project" value="InterPro"/>
</dbReference>
<sequence length="148" mass="16583">MILEQYCQKSQRSKTEVLRELIRNLDRQWEEASEQLPDAGETKPTPEILKNHQWEEASEQLPDAGETKPAPGVLNHHLLSISARNTLWGKVKQVVLGDINAEVIVEIAPFVEIVAVITKSSVQRFAVSPQKEVCVVIKSSDVMIAVEM</sequence>
<keyword evidence="6" id="KW-1185">Reference proteome</keyword>